<gene>
    <name evidence="2" type="ORF">BW143_18235</name>
</gene>
<protein>
    <submittedName>
        <fullName evidence="2">Spore coat protein</fullName>
    </submittedName>
</protein>
<reference evidence="2 3" key="1">
    <citation type="submission" date="2017-01" db="EMBL/GenBank/DDBJ databases">
        <title>Bacillus phylogenomics.</title>
        <authorList>
            <person name="Dunlap C."/>
        </authorList>
    </citation>
    <scope>NUCLEOTIDE SEQUENCE [LARGE SCALE GENOMIC DNA]</scope>
    <source>
        <strain evidence="2 3">NRRL B-41282</strain>
    </source>
</reference>
<evidence type="ECO:0000313" key="2">
    <source>
        <dbReference type="EMBL" id="OMI00522.1"/>
    </source>
</evidence>
<feature type="region of interest" description="Disordered" evidence="1">
    <location>
        <begin position="56"/>
        <end position="115"/>
    </location>
</feature>
<dbReference type="OrthoDB" id="9961736at2"/>
<feature type="compositionally biased region" description="Basic residues" evidence="1">
    <location>
        <begin position="80"/>
        <end position="98"/>
    </location>
</feature>
<dbReference type="AlphaFoldDB" id="A0A1R1QBZ9"/>
<dbReference type="EMBL" id="MTJL01000040">
    <property type="protein sequence ID" value="OMI00522.1"/>
    <property type="molecule type" value="Genomic_DNA"/>
</dbReference>
<keyword evidence="2" id="KW-0167">Capsid protein</keyword>
<dbReference type="RefSeq" id="WP_076762624.1">
    <property type="nucleotide sequence ID" value="NZ_CP133085.1"/>
</dbReference>
<name>A0A1R1QBZ9_9BACI</name>
<keyword evidence="2" id="KW-0946">Virion</keyword>
<proteinExistence type="predicted"/>
<comment type="caution">
    <text evidence="2">The sequence shown here is derived from an EMBL/GenBank/DDBJ whole genome shotgun (WGS) entry which is preliminary data.</text>
</comment>
<sequence length="115" mass="13436">MSDKEKLKADVNPLMNTLVTNILRKHGVSKDSVRTLSEGEKENILKMLEDLKAQSEAVIQKQQEKQHQSEASSQSEDRPRRRRNRSNKNKLREKLRQRRQQETPADTEEKNGDLE</sequence>
<dbReference type="Proteomes" id="UP000187367">
    <property type="component" value="Unassembled WGS sequence"/>
</dbReference>
<organism evidence="2 3">
    <name type="scientific">Bacillus swezeyi</name>
    <dbReference type="NCBI Taxonomy" id="1925020"/>
    <lineage>
        <taxon>Bacteria</taxon>
        <taxon>Bacillati</taxon>
        <taxon>Bacillota</taxon>
        <taxon>Bacilli</taxon>
        <taxon>Bacillales</taxon>
        <taxon>Bacillaceae</taxon>
        <taxon>Bacillus</taxon>
    </lineage>
</organism>
<keyword evidence="3" id="KW-1185">Reference proteome</keyword>
<dbReference type="GeneID" id="92789130"/>
<evidence type="ECO:0000256" key="1">
    <source>
        <dbReference type="SAM" id="MobiDB-lite"/>
    </source>
</evidence>
<evidence type="ECO:0000313" key="3">
    <source>
        <dbReference type="Proteomes" id="UP000187367"/>
    </source>
</evidence>
<accession>A0A1R1QBZ9</accession>
<accession>A0A1R1RN66</accession>